<organism evidence="1 2">
    <name type="scientific">Dictyobacter arantiisoli</name>
    <dbReference type="NCBI Taxonomy" id="2014874"/>
    <lineage>
        <taxon>Bacteria</taxon>
        <taxon>Bacillati</taxon>
        <taxon>Chloroflexota</taxon>
        <taxon>Ktedonobacteria</taxon>
        <taxon>Ktedonobacterales</taxon>
        <taxon>Dictyobacteraceae</taxon>
        <taxon>Dictyobacter</taxon>
    </lineage>
</organism>
<dbReference type="EMBL" id="BIXY01000046">
    <property type="protein sequence ID" value="GCF09567.1"/>
    <property type="molecule type" value="Genomic_DNA"/>
</dbReference>
<sequence>MSTIDITAENNISTTAFNLTDRLPIFSYLVSSNRVNWYRHIMRTFWHSHRNLYRYQLTAHEVRDAVREQLDPTYTLEQCQNDLTALKEWGNVTTIYDSSRATSIASFLSPALLYQATPEAMSIETFLAEQARANAASGSLRQGDLDRLWQALQRVDETLQLPAASLTTTQTRELAEEWQRAFEIWNTMAREAAQYLANMISASQLSKPEIEAYQQYKAAVVAYVHGFAQALTHYGPRIREQIRVWHVSGQQERLISIIAAHLDPPALNMEQMRPLEEIEQDARHQMDALVLWFAPGKNADSFRRNALAEVDKVVRRAAALAAAARPNANYANQLNTLAHQLLRARDGETAQQLFALAFANQLPMHLPEGLAGTPSDSYQQDQTSAWLDDPRKILYLRPVNRAGRNELPHEDPIIDNRTIIRHLIVQYEQKIQEQREYFARLFSSTQLDIGAQPILEPAMRDLLLEVIDSCLSHHEQQFRAPDNSVVVLLNPRETTYTLLQATDGLVFLPRYLLERRAGTTRPDSYVPEQDGQIE</sequence>
<evidence type="ECO:0000313" key="2">
    <source>
        <dbReference type="Proteomes" id="UP000322530"/>
    </source>
</evidence>
<dbReference type="RefSeq" id="WP_172632147.1">
    <property type="nucleotide sequence ID" value="NZ_BIXY01000046.1"/>
</dbReference>
<evidence type="ECO:0000313" key="1">
    <source>
        <dbReference type="EMBL" id="GCF09567.1"/>
    </source>
</evidence>
<dbReference type="InterPro" id="IPR013493">
    <property type="entry name" value="CHP02677"/>
</dbReference>
<proteinExistence type="predicted"/>
<keyword evidence="2" id="KW-1185">Reference proteome</keyword>
<comment type="caution">
    <text evidence="1">The sequence shown here is derived from an EMBL/GenBank/DDBJ whole genome shotgun (WGS) entry which is preliminary data.</text>
</comment>
<gene>
    <name evidence="1" type="ORF">KDI_31310</name>
</gene>
<dbReference type="AlphaFoldDB" id="A0A5A5TE24"/>
<protein>
    <submittedName>
        <fullName evidence="1">TIGR02677 family protein</fullName>
    </submittedName>
</protein>
<name>A0A5A5TE24_9CHLR</name>
<dbReference type="Pfam" id="PF09660">
    <property type="entry name" value="DUF2397"/>
    <property type="match status" value="1"/>
</dbReference>
<reference evidence="1 2" key="1">
    <citation type="submission" date="2019-01" db="EMBL/GenBank/DDBJ databases">
        <title>Draft genome sequence of Dictyobacter sp. Uno17.</title>
        <authorList>
            <person name="Wang C.M."/>
            <person name="Zheng Y."/>
            <person name="Sakai Y."/>
            <person name="Abe K."/>
            <person name="Yokota A."/>
            <person name="Yabe S."/>
        </authorList>
    </citation>
    <scope>NUCLEOTIDE SEQUENCE [LARGE SCALE GENOMIC DNA]</scope>
    <source>
        <strain evidence="1 2">Uno17</strain>
    </source>
</reference>
<dbReference type="Proteomes" id="UP000322530">
    <property type="component" value="Unassembled WGS sequence"/>
</dbReference>
<accession>A0A5A5TE24</accession>